<dbReference type="Proteomes" id="UP000217790">
    <property type="component" value="Unassembled WGS sequence"/>
</dbReference>
<gene>
    <name evidence="1" type="ORF">ARMGADRAFT_775118</name>
</gene>
<reference evidence="2" key="1">
    <citation type="journal article" date="2017" name="Nat. Ecol. Evol.">
        <title>Genome expansion and lineage-specific genetic innovations in the forest pathogenic fungi Armillaria.</title>
        <authorList>
            <person name="Sipos G."/>
            <person name="Prasanna A.N."/>
            <person name="Walter M.C."/>
            <person name="O'Connor E."/>
            <person name="Balint B."/>
            <person name="Krizsan K."/>
            <person name="Kiss B."/>
            <person name="Hess J."/>
            <person name="Varga T."/>
            <person name="Slot J."/>
            <person name="Riley R."/>
            <person name="Boka B."/>
            <person name="Rigling D."/>
            <person name="Barry K."/>
            <person name="Lee J."/>
            <person name="Mihaltcheva S."/>
            <person name="LaButti K."/>
            <person name="Lipzen A."/>
            <person name="Waldron R."/>
            <person name="Moloney N.M."/>
            <person name="Sperisen C."/>
            <person name="Kredics L."/>
            <person name="Vagvoelgyi C."/>
            <person name="Patrignani A."/>
            <person name="Fitzpatrick D."/>
            <person name="Nagy I."/>
            <person name="Doyle S."/>
            <person name="Anderson J.B."/>
            <person name="Grigoriev I.V."/>
            <person name="Gueldener U."/>
            <person name="Muensterkoetter M."/>
            <person name="Nagy L.G."/>
        </authorList>
    </citation>
    <scope>NUCLEOTIDE SEQUENCE [LARGE SCALE GENOMIC DNA]</scope>
    <source>
        <strain evidence="2">Ar21-2</strain>
    </source>
</reference>
<sequence length="190" mass="21772">MLVGPPLPITRHFCRSSDSDIRPAEHCPLRRRVGLDVGKQTLLRCPLGVKKQKLMLYVPRLTADPYRAWWERCRVQTPVYLQPNIWRLRLGADTLSSGYSSATVGREEREALLVSYISTNRGRKSTRSDTRDARVPVQVRWSGRSSSPTWCVYREARYGALGKITSPKLVNTSLVRRRQTLLVFLTSRAF</sequence>
<proteinExistence type="predicted"/>
<keyword evidence="2" id="KW-1185">Reference proteome</keyword>
<protein>
    <submittedName>
        <fullName evidence="1">Uncharacterized protein</fullName>
    </submittedName>
</protein>
<dbReference type="EMBL" id="KZ293725">
    <property type="protein sequence ID" value="PBK81800.1"/>
    <property type="molecule type" value="Genomic_DNA"/>
</dbReference>
<evidence type="ECO:0000313" key="1">
    <source>
        <dbReference type="EMBL" id="PBK81800.1"/>
    </source>
</evidence>
<evidence type="ECO:0000313" key="2">
    <source>
        <dbReference type="Proteomes" id="UP000217790"/>
    </source>
</evidence>
<name>A0A2H3CIU4_ARMGA</name>
<dbReference type="InParanoid" id="A0A2H3CIU4"/>
<dbReference type="AlphaFoldDB" id="A0A2H3CIU4"/>
<organism evidence="1 2">
    <name type="scientific">Armillaria gallica</name>
    <name type="common">Bulbous honey fungus</name>
    <name type="synonym">Armillaria bulbosa</name>
    <dbReference type="NCBI Taxonomy" id="47427"/>
    <lineage>
        <taxon>Eukaryota</taxon>
        <taxon>Fungi</taxon>
        <taxon>Dikarya</taxon>
        <taxon>Basidiomycota</taxon>
        <taxon>Agaricomycotina</taxon>
        <taxon>Agaricomycetes</taxon>
        <taxon>Agaricomycetidae</taxon>
        <taxon>Agaricales</taxon>
        <taxon>Marasmiineae</taxon>
        <taxon>Physalacriaceae</taxon>
        <taxon>Armillaria</taxon>
    </lineage>
</organism>
<accession>A0A2H3CIU4</accession>